<evidence type="ECO:0000256" key="7">
    <source>
        <dbReference type="ARBA" id="ARBA00023295"/>
    </source>
</evidence>
<evidence type="ECO:0000313" key="14">
    <source>
        <dbReference type="Proteomes" id="UP000053244"/>
    </source>
</evidence>
<feature type="binding site" evidence="10">
    <location>
        <position position="300"/>
    </location>
    <ligand>
        <name>substrate</name>
    </ligand>
</feature>
<comment type="catalytic activity">
    <reaction evidence="1 12">
        <text>Hydrolysis of terminal, non-reducing beta-D-glucosyl residues with release of beta-D-glucose.</text>
        <dbReference type="EC" id="3.2.1.21"/>
    </reaction>
</comment>
<evidence type="ECO:0000256" key="5">
    <source>
        <dbReference type="ARBA" id="ARBA00023001"/>
    </source>
</evidence>
<dbReference type="EC" id="3.2.1.21" evidence="3 12"/>
<dbReference type="NCBIfam" id="TIGR03356">
    <property type="entry name" value="BGL"/>
    <property type="match status" value="1"/>
</dbReference>
<evidence type="ECO:0000256" key="10">
    <source>
        <dbReference type="PIRSR" id="PIRSR617736-2"/>
    </source>
</evidence>
<feature type="binding site" evidence="10">
    <location>
        <begin position="419"/>
        <end position="420"/>
    </location>
    <ligand>
        <name>substrate</name>
    </ligand>
</feature>
<evidence type="ECO:0000256" key="8">
    <source>
        <dbReference type="ARBA" id="ARBA00023326"/>
    </source>
</evidence>
<protein>
    <recommendedName>
        <fullName evidence="3 12">Beta-glucosidase</fullName>
        <ecNumber evidence="3 12">3.2.1.21</ecNumber>
    </recommendedName>
</protein>
<proteinExistence type="inferred from homology"/>
<feature type="binding site" evidence="10">
    <location>
        <position position="412"/>
    </location>
    <ligand>
        <name>substrate</name>
    </ligand>
</feature>
<evidence type="ECO:0000313" key="13">
    <source>
        <dbReference type="EMBL" id="KUL25698.1"/>
    </source>
</evidence>
<dbReference type="InterPro" id="IPR033132">
    <property type="entry name" value="GH_1_N_CS"/>
</dbReference>
<comment type="caution">
    <text evidence="13">The sequence shown here is derived from an EMBL/GenBank/DDBJ whole genome shotgun (WGS) entry which is preliminary data.</text>
</comment>
<feature type="binding site" evidence="10">
    <location>
        <position position="125"/>
    </location>
    <ligand>
        <name>substrate</name>
    </ligand>
</feature>
<evidence type="ECO:0000256" key="12">
    <source>
        <dbReference type="RuleBase" id="RU361175"/>
    </source>
</evidence>
<dbReference type="GO" id="GO:0005829">
    <property type="term" value="C:cytosol"/>
    <property type="evidence" value="ECO:0007669"/>
    <property type="project" value="TreeGrafter"/>
</dbReference>
<dbReference type="RefSeq" id="WP_067703213.1">
    <property type="nucleotide sequence ID" value="NZ_LLZH01000311.1"/>
</dbReference>
<evidence type="ECO:0000256" key="1">
    <source>
        <dbReference type="ARBA" id="ARBA00000448"/>
    </source>
</evidence>
<dbReference type="SUPFAM" id="SSF51445">
    <property type="entry name" value="(Trans)glycosidases"/>
    <property type="match status" value="1"/>
</dbReference>
<dbReference type="PROSITE" id="PS00572">
    <property type="entry name" value="GLYCOSYL_HYDROL_F1_1"/>
    <property type="match status" value="1"/>
</dbReference>
<keyword evidence="8" id="KW-0624">Polysaccharide degradation</keyword>
<evidence type="ECO:0000256" key="9">
    <source>
        <dbReference type="PIRSR" id="PIRSR617736-1"/>
    </source>
</evidence>
<feature type="active site" description="Nucleophile" evidence="9 11">
    <location>
        <position position="368"/>
    </location>
</feature>
<dbReference type="EMBL" id="LLZH01000311">
    <property type="protein sequence ID" value="KUL25698.1"/>
    <property type="molecule type" value="Genomic_DNA"/>
</dbReference>
<keyword evidence="7 12" id="KW-0326">Glycosidase</keyword>
<dbReference type="Proteomes" id="UP000053244">
    <property type="component" value="Unassembled WGS sequence"/>
</dbReference>
<dbReference type="Pfam" id="PF00232">
    <property type="entry name" value="Glyco_hydro_1"/>
    <property type="match status" value="1"/>
</dbReference>
<dbReference type="GO" id="GO:0030245">
    <property type="term" value="P:cellulose catabolic process"/>
    <property type="evidence" value="ECO:0007669"/>
    <property type="project" value="UniProtKB-KW"/>
</dbReference>
<dbReference type="PRINTS" id="PR00131">
    <property type="entry name" value="GLHYDRLASE1"/>
</dbReference>
<evidence type="ECO:0000256" key="3">
    <source>
        <dbReference type="ARBA" id="ARBA00012744"/>
    </source>
</evidence>
<dbReference type="PANTHER" id="PTHR10353:SF36">
    <property type="entry name" value="LP05116P"/>
    <property type="match status" value="1"/>
</dbReference>
<name>A0A101JF42_9ACTN</name>
<dbReference type="InterPro" id="IPR017736">
    <property type="entry name" value="Glyco_hydro_1_beta-glucosidase"/>
</dbReference>
<dbReference type="InterPro" id="IPR001360">
    <property type="entry name" value="Glyco_hydro_1"/>
</dbReference>
<dbReference type="AlphaFoldDB" id="A0A101JF42"/>
<keyword evidence="5" id="KW-0136">Cellulose degradation</keyword>
<dbReference type="InterPro" id="IPR018120">
    <property type="entry name" value="Glyco_hydro_1_AS"/>
</dbReference>
<dbReference type="OrthoDB" id="3182512at2"/>
<evidence type="ECO:0000256" key="6">
    <source>
        <dbReference type="ARBA" id="ARBA00023277"/>
    </source>
</evidence>
<keyword evidence="6" id="KW-0119">Carbohydrate metabolism</keyword>
<feature type="binding site" evidence="10">
    <location>
        <position position="169"/>
    </location>
    <ligand>
        <name>substrate</name>
    </ligand>
</feature>
<gene>
    <name evidence="13" type="ORF">ADL15_40145</name>
</gene>
<dbReference type="GO" id="GO:0008422">
    <property type="term" value="F:beta-glucosidase activity"/>
    <property type="evidence" value="ECO:0007669"/>
    <property type="project" value="UniProtKB-EC"/>
</dbReference>
<dbReference type="FunFam" id="3.20.20.80:FF:000004">
    <property type="entry name" value="Beta-glucosidase 6-phospho-beta-glucosidase"/>
    <property type="match status" value="1"/>
</dbReference>
<dbReference type="Gene3D" id="3.20.20.80">
    <property type="entry name" value="Glycosidases"/>
    <property type="match status" value="1"/>
</dbReference>
<dbReference type="PROSITE" id="PS00653">
    <property type="entry name" value="GLYCOSYL_HYDROL_F1_2"/>
    <property type="match status" value="1"/>
</dbReference>
<accession>A0A101JF42</accession>
<evidence type="ECO:0000256" key="2">
    <source>
        <dbReference type="ARBA" id="ARBA00010838"/>
    </source>
</evidence>
<keyword evidence="14" id="KW-1185">Reference proteome</keyword>
<dbReference type="PANTHER" id="PTHR10353">
    <property type="entry name" value="GLYCOSYL HYDROLASE"/>
    <property type="match status" value="1"/>
</dbReference>
<evidence type="ECO:0000256" key="11">
    <source>
        <dbReference type="PROSITE-ProRule" id="PRU10055"/>
    </source>
</evidence>
<sequence length="458" mass="49736">MTTPQELPQMPAGFVWGTATAAYQIEGAAAEDGRGPSIWDTFCRRPGAVAGGASGAVACDSYHRWRDDVQLLDDLGVDAYRFSIAWPRVLPTGAGAVNRAGLDYYDRLVDGLCERGIRPFVTLYHWDLPQALEDAGGWRARDTADHFADYAAVVAGRLGDRVQDWITLNEPYCSSIVGYAEGRHAPGAIEGHGALAAAHHLLLGHGRAVTALRAACPGARVGITLNLSPAVPVSDAPVDRAAADRMDLLLNRQFTDPVLGGAYPEGFERLYAGVSDLSFRQAGDLQVIGAPLDFLGVNYYYRIHAADAPYDQPDAALRSACDIGVRSVPRAGVPVTALGWPIEPHGLYDTLTGLASRYPDLPPVYVTENGIAQLTDDQGPDPDRIRFIAEHLAAAARAAADAPVDLRGYFYWSLIDNFEWARGYAPRFGLVHVDYPTGDRTPRESFHWLRKQLVSRSR</sequence>
<feature type="binding site" evidence="10">
    <location>
        <position position="24"/>
    </location>
    <ligand>
        <name>substrate</name>
    </ligand>
</feature>
<reference evidence="13 14" key="1">
    <citation type="submission" date="2015-10" db="EMBL/GenBank/DDBJ databases">
        <authorList>
            <person name="Gilbert D.G."/>
        </authorList>
    </citation>
    <scope>NUCLEOTIDE SEQUENCE [LARGE SCALE GENOMIC DNA]</scope>
    <source>
        <strain evidence="13 14">NRRL B-16712</strain>
    </source>
</reference>
<feature type="active site" description="Proton donor" evidence="9">
    <location>
        <position position="170"/>
    </location>
</feature>
<evidence type="ECO:0000256" key="4">
    <source>
        <dbReference type="ARBA" id="ARBA00022801"/>
    </source>
</evidence>
<comment type="similarity">
    <text evidence="2 12">Belongs to the glycosyl hydrolase 1 family.</text>
</comment>
<keyword evidence="4 12" id="KW-0378">Hydrolase</keyword>
<organism evidence="13 14">
    <name type="scientific">Actinoplanes awajinensis subsp. mycoplanecinus</name>
    <dbReference type="NCBI Taxonomy" id="135947"/>
    <lineage>
        <taxon>Bacteria</taxon>
        <taxon>Bacillati</taxon>
        <taxon>Actinomycetota</taxon>
        <taxon>Actinomycetes</taxon>
        <taxon>Micromonosporales</taxon>
        <taxon>Micromonosporaceae</taxon>
        <taxon>Actinoplanes</taxon>
    </lineage>
</organism>
<dbReference type="InterPro" id="IPR017853">
    <property type="entry name" value="GH"/>
</dbReference>